<dbReference type="PANTHER" id="PTHR19879:SF9">
    <property type="entry name" value="TRANSCRIPTION INITIATION FACTOR TFIID SUBUNIT 5"/>
    <property type="match status" value="1"/>
</dbReference>
<feature type="repeat" description="WD" evidence="3">
    <location>
        <begin position="277"/>
        <end position="318"/>
    </location>
</feature>
<dbReference type="Pfam" id="PF12894">
    <property type="entry name" value="ANAPC4_WD40"/>
    <property type="match status" value="1"/>
</dbReference>
<evidence type="ECO:0000313" key="6">
    <source>
        <dbReference type="Proteomes" id="UP001383192"/>
    </source>
</evidence>
<dbReference type="InterPro" id="IPR024977">
    <property type="entry name" value="Apc4-like_WD40_dom"/>
</dbReference>
<dbReference type="InterPro" id="IPR036322">
    <property type="entry name" value="WD40_repeat_dom_sf"/>
</dbReference>
<protein>
    <recommendedName>
        <fullName evidence="4">Anaphase-promoting complex subunit 4-like WD40 domain-containing protein</fullName>
    </recommendedName>
</protein>
<gene>
    <name evidence="5" type="ORF">VNI00_015648</name>
</gene>
<reference evidence="5 6" key="1">
    <citation type="submission" date="2024-01" db="EMBL/GenBank/DDBJ databases">
        <title>A draft genome for a cacao thread blight-causing isolate of Paramarasmius palmivorus.</title>
        <authorList>
            <person name="Baruah I.K."/>
            <person name="Bukari Y."/>
            <person name="Amoako-Attah I."/>
            <person name="Meinhardt L.W."/>
            <person name="Bailey B.A."/>
            <person name="Cohen S.P."/>
        </authorList>
    </citation>
    <scope>NUCLEOTIDE SEQUENCE [LARGE SCALE GENOMIC DNA]</scope>
    <source>
        <strain evidence="5 6">GH-12</strain>
    </source>
</reference>
<dbReference type="SUPFAM" id="SSF50998">
    <property type="entry name" value="Quinoprotein alcohol dehydrogenase-like"/>
    <property type="match status" value="1"/>
</dbReference>
<feature type="repeat" description="WD" evidence="3">
    <location>
        <begin position="326"/>
        <end position="355"/>
    </location>
</feature>
<dbReference type="PROSITE" id="PS50082">
    <property type="entry name" value="WD_REPEATS_2"/>
    <property type="match status" value="6"/>
</dbReference>
<dbReference type="CDD" id="cd00200">
    <property type="entry name" value="WD40"/>
    <property type="match status" value="1"/>
</dbReference>
<evidence type="ECO:0000256" key="1">
    <source>
        <dbReference type="ARBA" id="ARBA00022574"/>
    </source>
</evidence>
<dbReference type="SMART" id="SM00320">
    <property type="entry name" value="WD40"/>
    <property type="match status" value="11"/>
</dbReference>
<dbReference type="Gene3D" id="2.130.10.10">
    <property type="entry name" value="YVTN repeat-like/Quinoprotein amine dehydrogenase"/>
    <property type="match status" value="5"/>
</dbReference>
<organism evidence="5 6">
    <name type="scientific">Paramarasmius palmivorus</name>
    <dbReference type="NCBI Taxonomy" id="297713"/>
    <lineage>
        <taxon>Eukaryota</taxon>
        <taxon>Fungi</taxon>
        <taxon>Dikarya</taxon>
        <taxon>Basidiomycota</taxon>
        <taxon>Agaricomycotina</taxon>
        <taxon>Agaricomycetes</taxon>
        <taxon>Agaricomycetidae</taxon>
        <taxon>Agaricales</taxon>
        <taxon>Marasmiineae</taxon>
        <taxon>Marasmiaceae</taxon>
        <taxon>Paramarasmius</taxon>
    </lineage>
</organism>
<keyword evidence="6" id="KW-1185">Reference proteome</keyword>
<dbReference type="AlphaFoldDB" id="A0AAW0BMH4"/>
<feature type="repeat" description="WD" evidence="3">
    <location>
        <begin position="793"/>
        <end position="823"/>
    </location>
</feature>
<keyword evidence="2" id="KW-0677">Repeat</keyword>
<comment type="caution">
    <text evidence="5">The sequence shown here is derived from an EMBL/GenBank/DDBJ whole genome shotgun (WGS) entry which is preliminary data.</text>
</comment>
<accession>A0AAW0BMH4</accession>
<feature type="repeat" description="WD" evidence="3">
    <location>
        <begin position="924"/>
        <end position="947"/>
    </location>
</feature>
<dbReference type="InterPro" id="IPR019775">
    <property type="entry name" value="WD40_repeat_CS"/>
</dbReference>
<dbReference type="InterPro" id="IPR001680">
    <property type="entry name" value="WD40_rpt"/>
</dbReference>
<evidence type="ECO:0000256" key="3">
    <source>
        <dbReference type="PROSITE-ProRule" id="PRU00221"/>
    </source>
</evidence>
<dbReference type="InterPro" id="IPR015943">
    <property type="entry name" value="WD40/YVTN_repeat-like_dom_sf"/>
</dbReference>
<dbReference type="PROSITE" id="PS00678">
    <property type="entry name" value="WD_REPEATS_1"/>
    <property type="match status" value="1"/>
</dbReference>
<dbReference type="SUPFAM" id="SSF50978">
    <property type="entry name" value="WD40 repeat-like"/>
    <property type="match status" value="1"/>
</dbReference>
<feature type="domain" description="Anaphase-promoting complex subunit 4-like WD40" evidence="4">
    <location>
        <begin position="825"/>
        <end position="872"/>
    </location>
</feature>
<dbReference type="InterPro" id="IPR011047">
    <property type="entry name" value="Quinoprotein_ADH-like_sf"/>
</dbReference>
<dbReference type="SUPFAM" id="SSF63829">
    <property type="entry name" value="Calcium-dependent phosphotriesterase"/>
    <property type="match status" value="1"/>
</dbReference>
<name>A0AAW0BMH4_9AGAR</name>
<evidence type="ECO:0000256" key="2">
    <source>
        <dbReference type="ARBA" id="ARBA00022737"/>
    </source>
</evidence>
<sequence>MYVYNSTFSFLLFTYPFSRSTSKTRTGISAAEFYANWKFKLSHDFKIGEEPATYFPGHPKQWGSEDIHIQPPFDDEPPPERPPIHNLVRSPSMAVSHDGTLLAVGVDRDIIIYDVPGAIVRQTIPYAHLGSAESMCFQPRNNNILVVSSTSLRGRNMLNHRFRIWDLEKERTRPRPLPDSIETAVKSGTEAIINAMKWSGTLNVSDELEKHIKRIILEVQENLDIEEGRAYSGTLIGSVDTFSHDGSYMFVSFFDPDSERSTIAVMDVKSGGVRFNLLGHTESITWVGSSPDDTLIGTSSYDQTVRLRSAETGEHIRTFVGTLGQFSPDGKLIATTGSDHHVKVWAVESGELLHAFRGQEYMDRTRSLTFSPDNQKLAVGISGGLRVFDVSTGICLQHWETQFDESLFSNFIEVTSVLYTCQGRLVFKLTDGRVLTYNDITNQKGLYEHGVETKGTLGHGPISVSRDEFWRQCGEEYLLFHIMSTSKTKTGISAAEFYANWEFKLNHDFKFGEEPATYFPGHPKQWGSEDIHIQPPFDDDPPEERLSINTLVRSPSMAVSHDGALLAVGVDRDIIIYDVPGATINQTIPCAHLGSAESMCFQPGNNNILVVSSVCMVGRGRVSHRSRIWDLEKERTRPRSFPDSIEAAAKKGSQAIISAMEWSDTPTVVGVLERRIKQILLEVQDKLDITDNRAYTSIPTRGFVAFSHDGSYMFVSSTGDSGHRTISVMDVQSGGIRFNLLGHTDNITWVGSSPDDTLIGTSSYDQTVRLWSAETGEHIRTFVGAQGQSWAGAFSPDGKLIAAGGSDCHVKVWDVESGDLVYTLGEYTQSIRSLAFSPDSQKLAAGASPGTLRVFDLAKGDCVQHWQTQNGSFVGVIQVLYTYHGLLVFKLADGRVLTYNDITNQKGLYEHGVETKGAHGHGPFSVSRDGARLFTSCFDRTIRIWRL</sequence>
<dbReference type="EMBL" id="JAYKXP010000105">
    <property type="protein sequence ID" value="KAK7026413.1"/>
    <property type="molecule type" value="Genomic_DNA"/>
</dbReference>
<dbReference type="Pfam" id="PF00400">
    <property type="entry name" value="WD40"/>
    <property type="match status" value="5"/>
</dbReference>
<feature type="repeat" description="WD" evidence="3">
    <location>
        <begin position="740"/>
        <end position="781"/>
    </location>
</feature>
<dbReference type="Proteomes" id="UP001383192">
    <property type="component" value="Unassembled WGS sequence"/>
</dbReference>
<evidence type="ECO:0000259" key="4">
    <source>
        <dbReference type="Pfam" id="PF12894"/>
    </source>
</evidence>
<keyword evidence="1 3" id="KW-0853">WD repeat</keyword>
<proteinExistence type="predicted"/>
<dbReference type="PROSITE" id="PS50294">
    <property type="entry name" value="WD_REPEATS_REGION"/>
    <property type="match status" value="2"/>
</dbReference>
<feature type="repeat" description="WD" evidence="3">
    <location>
        <begin position="824"/>
        <end position="865"/>
    </location>
</feature>
<evidence type="ECO:0000313" key="5">
    <source>
        <dbReference type="EMBL" id="KAK7026413.1"/>
    </source>
</evidence>
<dbReference type="PANTHER" id="PTHR19879">
    <property type="entry name" value="TRANSCRIPTION INITIATION FACTOR TFIID"/>
    <property type="match status" value="1"/>
</dbReference>